<feature type="region of interest" description="Disordered" evidence="5">
    <location>
        <begin position="486"/>
        <end position="515"/>
    </location>
</feature>
<feature type="domain" description="Sulfatase N-terminal" evidence="7">
    <location>
        <begin position="26"/>
        <end position="374"/>
    </location>
</feature>
<gene>
    <name evidence="8" type="primary">atsA_37</name>
    <name evidence="8" type="ORF">Poly59_21890</name>
</gene>
<keyword evidence="6" id="KW-0732">Signal</keyword>
<dbReference type="InterPro" id="IPR000917">
    <property type="entry name" value="Sulfatase_N"/>
</dbReference>
<dbReference type="Proteomes" id="UP000317977">
    <property type="component" value="Unassembled WGS sequence"/>
</dbReference>
<dbReference type="PROSITE" id="PS00523">
    <property type="entry name" value="SULFATASE_1"/>
    <property type="match status" value="1"/>
</dbReference>
<keyword evidence="4" id="KW-0106">Calcium</keyword>
<evidence type="ECO:0000256" key="6">
    <source>
        <dbReference type="SAM" id="SignalP"/>
    </source>
</evidence>
<dbReference type="SUPFAM" id="SSF53649">
    <property type="entry name" value="Alkaline phosphatase-like"/>
    <property type="match status" value="1"/>
</dbReference>
<dbReference type="Gene3D" id="3.40.720.10">
    <property type="entry name" value="Alkaline Phosphatase, subunit A"/>
    <property type="match status" value="1"/>
</dbReference>
<feature type="signal peptide" evidence="6">
    <location>
        <begin position="1"/>
        <end position="21"/>
    </location>
</feature>
<reference evidence="8 9" key="1">
    <citation type="submission" date="2019-02" db="EMBL/GenBank/DDBJ databases">
        <title>Deep-cultivation of Planctomycetes and their phenomic and genomic characterization uncovers novel biology.</title>
        <authorList>
            <person name="Wiegand S."/>
            <person name="Jogler M."/>
            <person name="Boedeker C."/>
            <person name="Pinto D."/>
            <person name="Vollmers J."/>
            <person name="Rivas-Marin E."/>
            <person name="Kohn T."/>
            <person name="Peeters S.H."/>
            <person name="Heuer A."/>
            <person name="Rast P."/>
            <person name="Oberbeckmann S."/>
            <person name="Bunk B."/>
            <person name="Jeske O."/>
            <person name="Meyerdierks A."/>
            <person name="Storesund J.E."/>
            <person name="Kallscheuer N."/>
            <person name="Luecker S."/>
            <person name="Lage O.M."/>
            <person name="Pohl T."/>
            <person name="Merkel B.J."/>
            <person name="Hornburger P."/>
            <person name="Mueller R.-W."/>
            <person name="Bruemmer F."/>
            <person name="Labrenz M."/>
            <person name="Spormann A.M."/>
            <person name="Op Den Camp H."/>
            <person name="Overmann J."/>
            <person name="Amann R."/>
            <person name="Jetten M.S.M."/>
            <person name="Mascher T."/>
            <person name="Medema M.H."/>
            <person name="Devos D.P."/>
            <person name="Kaster A.-K."/>
            <person name="Ovreas L."/>
            <person name="Rohde M."/>
            <person name="Galperin M.Y."/>
            <person name="Jogler C."/>
        </authorList>
    </citation>
    <scope>NUCLEOTIDE SEQUENCE [LARGE SCALE GENOMIC DNA]</scope>
    <source>
        <strain evidence="8 9">Poly59</strain>
    </source>
</reference>
<keyword evidence="2" id="KW-0479">Metal-binding</keyword>
<evidence type="ECO:0000256" key="2">
    <source>
        <dbReference type="ARBA" id="ARBA00022723"/>
    </source>
</evidence>
<comment type="caution">
    <text evidence="8">The sequence shown here is derived from an EMBL/GenBank/DDBJ whole genome shotgun (WGS) entry which is preliminary data.</text>
</comment>
<dbReference type="GO" id="GO:0046872">
    <property type="term" value="F:metal ion binding"/>
    <property type="evidence" value="ECO:0007669"/>
    <property type="project" value="UniProtKB-KW"/>
</dbReference>
<accession>A0A5C6F711</accession>
<evidence type="ECO:0000313" key="9">
    <source>
        <dbReference type="Proteomes" id="UP000317977"/>
    </source>
</evidence>
<dbReference type="EMBL" id="SJPX01000002">
    <property type="protein sequence ID" value="TWU55886.1"/>
    <property type="molecule type" value="Genomic_DNA"/>
</dbReference>
<dbReference type="EC" id="3.1.6.1" evidence="8"/>
<keyword evidence="9" id="KW-1185">Reference proteome</keyword>
<dbReference type="PANTHER" id="PTHR42693">
    <property type="entry name" value="ARYLSULFATASE FAMILY MEMBER"/>
    <property type="match status" value="1"/>
</dbReference>
<name>A0A5C6F711_9BACT</name>
<dbReference type="InterPro" id="IPR050738">
    <property type="entry name" value="Sulfatase"/>
</dbReference>
<sequence length="515" mass="57271" precursor="true">MKILMLFCFAMFAFSVSSLHADDSKPNVILLMADDLGWGDTGFNGNEVIKTPHLDQMAAEGLLLDRFYSASSVCSPTRASVLTGRNPYRTGIPTANAGFLRPEEITLPEVLREQGYATGHFGKWHLGTLTHIEKDANRGKPGNTRDYNPPKVHGYDAAFVTESKVPTYDPMDKPMSFEKGESLQLGWSYLLDGEARASYGTSYWDIEGNKVADNLNGDDSRVIMDRVIPFVDEALANDKPFLSVVWFHAPHLPCVAGPKHQEMYKDHPPHLRNYAGCITALDEQIGRLRKHLADRDIAENTMIWFCSDNGPENQARKDNGTAGHFRGRKRDLYEGGVRVPAVMVWPAKIKSPRKVTTPCITSDYLPTVLDALGVEHPEPSYAQDGRSLMPIINGGNIDRVNGIGLMYDARAAWHKQDLKLISYDGAATFQLYNLTKDPSETTDLAAQSPEIVEQMTKELIAWNLSVQSSFEGAEYGTESFERSGKKWSSAIKAAANQPKANNDTERQPKRKNSKK</sequence>
<dbReference type="AlphaFoldDB" id="A0A5C6F711"/>
<comment type="similarity">
    <text evidence="1">Belongs to the sulfatase family.</text>
</comment>
<keyword evidence="3 8" id="KW-0378">Hydrolase</keyword>
<dbReference type="RefSeq" id="WP_146533999.1">
    <property type="nucleotide sequence ID" value="NZ_SJPX01000002.1"/>
</dbReference>
<dbReference type="GO" id="GO:0004065">
    <property type="term" value="F:arylsulfatase activity"/>
    <property type="evidence" value="ECO:0007669"/>
    <property type="project" value="UniProtKB-EC"/>
</dbReference>
<evidence type="ECO:0000256" key="5">
    <source>
        <dbReference type="SAM" id="MobiDB-lite"/>
    </source>
</evidence>
<dbReference type="Pfam" id="PF00884">
    <property type="entry name" value="Sulfatase"/>
    <property type="match status" value="1"/>
</dbReference>
<dbReference type="Gene3D" id="3.30.1120.10">
    <property type="match status" value="1"/>
</dbReference>
<proteinExistence type="inferred from homology"/>
<evidence type="ECO:0000259" key="7">
    <source>
        <dbReference type="Pfam" id="PF00884"/>
    </source>
</evidence>
<evidence type="ECO:0000256" key="1">
    <source>
        <dbReference type="ARBA" id="ARBA00008779"/>
    </source>
</evidence>
<dbReference type="InterPro" id="IPR017850">
    <property type="entry name" value="Alkaline_phosphatase_core_sf"/>
</dbReference>
<protein>
    <submittedName>
        <fullName evidence="8">Arylsulfatase</fullName>
        <ecNumber evidence="8">3.1.6.1</ecNumber>
    </submittedName>
</protein>
<evidence type="ECO:0000256" key="3">
    <source>
        <dbReference type="ARBA" id="ARBA00022801"/>
    </source>
</evidence>
<dbReference type="OrthoDB" id="9783154at2"/>
<dbReference type="PANTHER" id="PTHR42693:SF53">
    <property type="entry name" value="ENDO-4-O-SULFATASE"/>
    <property type="match status" value="1"/>
</dbReference>
<dbReference type="InterPro" id="IPR024607">
    <property type="entry name" value="Sulfatase_CS"/>
</dbReference>
<organism evidence="8 9">
    <name type="scientific">Rubripirellula reticaptiva</name>
    <dbReference type="NCBI Taxonomy" id="2528013"/>
    <lineage>
        <taxon>Bacteria</taxon>
        <taxon>Pseudomonadati</taxon>
        <taxon>Planctomycetota</taxon>
        <taxon>Planctomycetia</taxon>
        <taxon>Pirellulales</taxon>
        <taxon>Pirellulaceae</taxon>
        <taxon>Rubripirellula</taxon>
    </lineage>
</organism>
<evidence type="ECO:0000256" key="4">
    <source>
        <dbReference type="ARBA" id="ARBA00022837"/>
    </source>
</evidence>
<feature type="chain" id="PRO_5023021549" evidence="6">
    <location>
        <begin position="22"/>
        <end position="515"/>
    </location>
</feature>
<evidence type="ECO:0000313" key="8">
    <source>
        <dbReference type="EMBL" id="TWU55886.1"/>
    </source>
</evidence>